<protein>
    <submittedName>
        <fullName evidence="2">Outer membrane transport energization protein TonB</fullName>
    </submittedName>
</protein>
<dbReference type="STRING" id="489703.SAMN04488038_10492"/>
<reference evidence="2 3" key="1">
    <citation type="submission" date="2016-10" db="EMBL/GenBank/DDBJ databases">
        <authorList>
            <person name="de Groot N.N."/>
        </authorList>
    </citation>
    <scope>NUCLEOTIDE SEQUENCE [LARGE SCALE GENOMIC DNA]</scope>
    <source>
        <strain evidence="2 3">DSM 25927</strain>
    </source>
</reference>
<name>A0A1H9DM32_9GAMM</name>
<sequence>MPAGLQNTMRKAGPVLGVLALLALLGWGIYALVHSGGEQPRRIVPEVVQLKLIQPTPPPPPPPPPEQKIEPPKEQTPQMKVEELQQTPPSPEPPSDAPPGPPALDAAGEGGSDGFGLGGKPGGAGYGGGGGGGSRFGWYYSKVHDKVYAAMDRRKRLREQRLELTAQIWVEADGRISRVALLQPSGKSDIDDLVLEALRSIGRLDVPPADMPQPMNLRLGARNRGTRFNS</sequence>
<accession>A0A1H9DM32</accession>
<feature type="compositionally biased region" description="Pro residues" evidence="1">
    <location>
        <begin position="88"/>
        <end position="102"/>
    </location>
</feature>
<keyword evidence="3" id="KW-1185">Reference proteome</keyword>
<evidence type="ECO:0000313" key="3">
    <source>
        <dbReference type="Proteomes" id="UP000199233"/>
    </source>
</evidence>
<dbReference type="AlphaFoldDB" id="A0A1H9DM32"/>
<evidence type="ECO:0000313" key="2">
    <source>
        <dbReference type="EMBL" id="SEQ14570.1"/>
    </source>
</evidence>
<feature type="region of interest" description="Disordered" evidence="1">
    <location>
        <begin position="206"/>
        <end position="230"/>
    </location>
</feature>
<organism evidence="2 3">
    <name type="scientific">Solimonas aquatica</name>
    <dbReference type="NCBI Taxonomy" id="489703"/>
    <lineage>
        <taxon>Bacteria</taxon>
        <taxon>Pseudomonadati</taxon>
        <taxon>Pseudomonadota</taxon>
        <taxon>Gammaproteobacteria</taxon>
        <taxon>Nevskiales</taxon>
        <taxon>Nevskiaceae</taxon>
        <taxon>Solimonas</taxon>
    </lineage>
</organism>
<gene>
    <name evidence="2" type="ORF">SAMN04488038_10492</name>
</gene>
<dbReference type="EMBL" id="FOFS01000004">
    <property type="protein sequence ID" value="SEQ14570.1"/>
    <property type="molecule type" value="Genomic_DNA"/>
</dbReference>
<proteinExistence type="predicted"/>
<feature type="compositionally biased region" description="Gly residues" evidence="1">
    <location>
        <begin position="108"/>
        <end position="119"/>
    </location>
</feature>
<dbReference type="Pfam" id="PF13103">
    <property type="entry name" value="TonB_2"/>
    <property type="match status" value="1"/>
</dbReference>
<feature type="compositionally biased region" description="Pro residues" evidence="1">
    <location>
        <begin position="55"/>
        <end position="66"/>
    </location>
</feature>
<dbReference type="SUPFAM" id="SSF74653">
    <property type="entry name" value="TolA/TonB C-terminal domain"/>
    <property type="match status" value="1"/>
</dbReference>
<feature type="region of interest" description="Disordered" evidence="1">
    <location>
        <begin position="52"/>
        <end position="119"/>
    </location>
</feature>
<dbReference type="Proteomes" id="UP000199233">
    <property type="component" value="Unassembled WGS sequence"/>
</dbReference>
<evidence type="ECO:0000256" key="1">
    <source>
        <dbReference type="SAM" id="MobiDB-lite"/>
    </source>
</evidence>
<dbReference type="Gene3D" id="3.30.1150.10">
    <property type="match status" value="1"/>
</dbReference>